<keyword evidence="2" id="KW-1185">Reference proteome</keyword>
<evidence type="ECO:0000313" key="2">
    <source>
        <dbReference type="Proteomes" id="UP001595907"/>
    </source>
</evidence>
<name>A0ABV8QS27_9BACT</name>
<proteinExistence type="predicted"/>
<protein>
    <submittedName>
        <fullName evidence="1">Uncharacterized protein</fullName>
    </submittedName>
</protein>
<dbReference type="Proteomes" id="UP001595907">
    <property type="component" value="Unassembled WGS sequence"/>
</dbReference>
<reference evidence="2" key="1">
    <citation type="journal article" date="2019" name="Int. J. Syst. Evol. Microbiol.">
        <title>The Global Catalogue of Microorganisms (GCM) 10K type strain sequencing project: providing services to taxonomists for standard genome sequencing and annotation.</title>
        <authorList>
            <consortium name="The Broad Institute Genomics Platform"/>
            <consortium name="The Broad Institute Genome Sequencing Center for Infectious Disease"/>
            <person name="Wu L."/>
            <person name="Ma J."/>
        </authorList>
    </citation>
    <scope>NUCLEOTIDE SEQUENCE [LARGE SCALE GENOMIC DNA]</scope>
    <source>
        <strain evidence="2">CECT 8289</strain>
    </source>
</reference>
<dbReference type="RefSeq" id="WP_379707924.1">
    <property type="nucleotide sequence ID" value="NZ_JBHSCZ010000001.1"/>
</dbReference>
<evidence type="ECO:0000313" key="1">
    <source>
        <dbReference type="EMBL" id="MFC4262478.1"/>
    </source>
</evidence>
<accession>A0ABV8QS27</accession>
<organism evidence="1 2">
    <name type="scientific">Ferruginibacter yonginensis</name>
    <dbReference type="NCBI Taxonomy" id="1310416"/>
    <lineage>
        <taxon>Bacteria</taxon>
        <taxon>Pseudomonadati</taxon>
        <taxon>Bacteroidota</taxon>
        <taxon>Chitinophagia</taxon>
        <taxon>Chitinophagales</taxon>
        <taxon>Chitinophagaceae</taxon>
        <taxon>Ferruginibacter</taxon>
    </lineage>
</organism>
<comment type="caution">
    <text evidence="1">The sequence shown here is derived from an EMBL/GenBank/DDBJ whole genome shotgun (WGS) entry which is preliminary data.</text>
</comment>
<sequence length="163" mass="17699">MGGIQEAIKKLGDKGDEVYGKICTVVSVDADAKTCDLKPIDGSAELLDVPFNADATTAAAEIKKPKVGSKVLVVFLDKHHAQICNVSELDSYFLQIGSVVLKIDDSGFLIKKENENLKKLMNDLLVAIKAMKFTTNAGPTIQLINSATFTQLQTRFNNLLNDN</sequence>
<gene>
    <name evidence="1" type="ORF">ACFOWM_06300</name>
</gene>
<dbReference type="EMBL" id="JBHSCZ010000001">
    <property type="protein sequence ID" value="MFC4262478.1"/>
    <property type="molecule type" value="Genomic_DNA"/>
</dbReference>